<dbReference type="Gene3D" id="1.10.443.10">
    <property type="entry name" value="Intergrase catalytic core"/>
    <property type="match status" value="1"/>
</dbReference>
<dbReference type="GO" id="GO:0006310">
    <property type="term" value="P:DNA recombination"/>
    <property type="evidence" value="ECO:0007669"/>
    <property type="project" value="UniProtKB-KW"/>
</dbReference>
<keyword evidence="1" id="KW-0233">DNA recombination</keyword>
<dbReference type="InterPro" id="IPR011010">
    <property type="entry name" value="DNA_brk_join_enz"/>
</dbReference>
<proteinExistence type="predicted"/>
<reference evidence="3 4" key="1">
    <citation type="submission" date="2012-12" db="EMBL/GenBank/DDBJ databases">
        <title>Genome Assembly of Photobacterium sp. AK15.</title>
        <authorList>
            <person name="Khatri I."/>
            <person name="Vaidya B."/>
            <person name="Srinivas T.N.R."/>
            <person name="Subramanian S."/>
            <person name="Pinnaka A."/>
        </authorList>
    </citation>
    <scope>NUCLEOTIDE SEQUENCE [LARGE SCALE GENOMIC DNA]</scope>
    <source>
        <strain evidence="3 4">AK15</strain>
    </source>
</reference>
<evidence type="ECO:0000256" key="2">
    <source>
        <dbReference type="SAM" id="Coils"/>
    </source>
</evidence>
<comment type="caution">
    <text evidence="3">The sequence shown here is derived from an EMBL/GenBank/DDBJ whole genome shotgun (WGS) entry which is preliminary data.</text>
</comment>
<sequence>MSIEIYWIKDFKLSRYPIIDSDESGTEKVRFRQTENIGLLPLLYDGTTYLTEFNSYLIQLKREQGKSDSTISNAAQGLLKFLEFIQFWNRKQEALQKKNPYTPKEPPMVWNAFPQPLTSRPTYAFKYFLEGKAKNGSLETTNKTTRLYMNAVVNFYKWRLALGEEFDYLPFKYTKHKQKSKSGKSIKESMISIDGTDMRLNLPKDIDADKRRELYPMNQAEWDATADVLKGGYGLSYKIVDEDDNGEEIKKSQRTAISIEHKLAIKLSRWAGLRRNEFITFRLSCTKQLTASQKQILEKGEDRYITGIRLAPKDGVFTKGMKPRNIEIPLSLMKELREYLESDRYITRLDKFKENFPDDPYDSPPVFITQSGKLYDRNTVNADWGRVRNAVREAYPNLEFDHKYHNLRSTYATGRYLYLRRLFSRHHGNDKGNDMALTYIGNCLGHENHTVTINYLKYASQVTHGNDIYEEYLSMTHGKEEQEMLTELDKIRAELKKELQEKEDDVQDVVGTIMNKEYH</sequence>
<dbReference type="SUPFAM" id="SSF56349">
    <property type="entry name" value="DNA breaking-rejoining enzymes"/>
    <property type="match status" value="1"/>
</dbReference>
<dbReference type="RefSeq" id="WP_007464118.1">
    <property type="nucleotide sequence ID" value="NZ_AMZO01000006.1"/>
</dbReference>
<dbReference type="AlphaFoldDB" id="L8JHF8"/>
<organism evidence="3 4">
    <name type="scientific">Photobacterium marinum</name>
    <dbReference type="NCBI Taxonomy" id="1056511"/>
    <lineage>
        <taxon>Bacteria</taxon>
        <taxon>Pseudomonadati</taxon>
        <taxon>Pseudomonadota</taxon>
        <taxon>Gammaproteobacteria</taxon>
        <taxon>Vibrionales</taxon>
        <taxon>Vibrionaceae</taxon>
        <taxon>Photobacterium</taxon>
    </lineage>
</organism>
<gene>
    <name evidence="3" type="ORF">C942_04673</name>
</gene>
<dbReference type="PATRIC" id="fig|1056511.3.peg.1507"/>
<accession>L8JHF8</accession>
<feature type="coiled-coil region" evidence="2">
    <location>
        <begin position="481"/>
        <end position="512"/>
    </location>
</feature>
<keyword evidence="2" id="KW-0175">Coiled coil</keyword>
<dbReference type="EMBL" id="AMZO01000006">
    <property type="protein sequence ID" value="ELR66969.1"/>
    <property type="molecule type" value="Genomic_DNA"/>
</dbReference>
<dbReference type="InterPro" id="IPR013762">
    <property type="entry name" value="Integrase-like_cat_sf"/>
</dbReference>
<evidence type="ECO:0000256" key="1">
    <source>
        <dbReference type="ARBA" id="ARBA00023172"/>
    </source>
</evidence>
<dbReference type="GO" id="GO:0015074">
    <property type="term" value="P:DNA integration"/>
    <property type="evidence" value="ECO:0007669"/>
    <property type="project" value="InterPro"/>
</dbReference>
<evidence type="ECO:0000313" key="4">
    <source>
        <dbReference type="Proteomes" id="UP000011134"/>
    </source>
</evidence>
<protein>
    <submittedName>
        <fullName evidence="3">Phage integrase</fullName>
    </submittedName>
</protein>
<dbReference type="GO" id="GO:0003677">
    <property type="term" value="F:DNA binding"/>
    <property type="evidence" value="ECO:0007669"/>
    <property type="project" value="InterPro"/>
</dbReference>
<evidence type="ECO:0000313" key="3">
    <source>
        <dbReference type="EMBL" id="ELR66969.1"/>
    </source>
</evidence>
<dbReference type="Proteomes" id="UP000011134">
    <property type="component" value="Unassembled WGS sequence"/>
</dbReference>
<dbReference type="OrthoDB" id="6629433at2"/>
<keyword evidence="4" id="KW-1185">Reference proteome</keyword>
<name>L8JHF8_9GAMM</name>
<dbReference type="CDD" id="cd00397">
    <property type="entry name" value="DNA_BRE_C"/>
    <property type="match status" value="1"/>
</dbReference>